<dbReference type="EMBL" id="CM045769">
    <property type="protein sequence ID" value="KAI7994967.1"/>
    <property type="molecule type" value="Genomic_DNA"/>
</dbReference>
<keyword evidence="2" id="KW-1185">Reference proteome</keyword>
<accession>A0ACC0G3K2</accession>
<evidence type="ECO:0000313" key="1">
    <source>
        <dbReference type="EMBL" id="KAI7994967.1"/>
    </source>
</evidence>
<comment type="caution">
    <text evidence="1">The sequence shown here is derived from an EMBL/GenBank/DDBJ whole genome shotgun (WGS) entry which is preliminary data.</text>
</comment>
<dbReference type="Proteomes" id="UP001060215">
    <property type="component" value="Chromosome 12"/>
</dbReference>
<gene>
    <name evidence="1" type="ORF">LOK49_LG11G01949</name>
</gene>
<reference evidence="1 2" key="1">
    <citation type="journal article" date="2022" name="Plant J.">
        <title>Chromosome-level genome of Camellia lanceoleosa provides a valuable resource for understanding genome evolution and self-incompatibility.</title>
        <authorList>
            <person name="Gong W."/>
            <person name="Xiao S."/>
            <person name="Wang L."/>
            <person name="Liao Z."/>
            <person name="Chang Y."/>
            <person name="Mo W."/>
            <person name="Hu G."/>
            <person name="Li W."/>
            <person name="Zhao G."/>
            <person name="Zhu H."/>
            <person name="Hu X."/>
            <person name="Ji K."/>
            <person name="Xiang X."/>
            <person name="Song Q."/>
            <person name="Yuan D."/>
            <person name="Jin S."/>
            <person name="Zhang L."/>
        </authorList>
    </citation>
    <scope>NUCLEOTIDE SEQUENCE [LARGE SCALE GENOMIC DNA]</scope>
    <source>
        <strain evidence="1">SQ_2022a</strain>
    </source>
</reference>
<organism evidence="1 2">
    <name type="scientific">Camellia lanceoleosa</name>
    <dbReference type="NCBI Taxonomy" id="1840588"/>
    <lineage>
        <taxon>Eukaryota</taxon>
        <taxon>Viridiplantae</taxon>
        <taxon>Streptophyta</taxon>
        <taxon>Embryophyta</taxon>
        <taxon>Tracheophyta</taxon>
        <taxon>Spermatophyta</taxon>
        <taxon>Magnoliopsida</taxon>
        <taxon>eudicotyledons</taxon>
        <taxon>Gunneridae</taxon>
        <taxon>Pentapetalae</taxon>
        <taxon>asterids</taxon>
        <taxon>Ericales</taxon>
        <taxon>Theaceae</taxon>
        <taxon>Camellia</taxon>
    </lineage>
</organism>
<evidence type="ECO:0000313" key="2">
    <source>
        <dbReference type="Proteomes" id="UP001060215"/>
    </source>
</evidence>
<protein>
    <submittedName>
        <fullName evidence="1">Pectinesterase inhibitor</fullName>
    </submittedName>
</protein>
<proteinExistence type="predicted"/>
<name>A0ACC0G3K2_9ERIC</name>
<sequence>MASYLARYSMLVSLVFVFTLIGPIFGENHNNLKKICSKTIDQRQCMRLMKSDSRTADTNIRRLTEVAIDLAYRKAKEIHSDLNSRDDKRVIYPINDGFSSSCAKNYQDAIRDLEQTRKLFYDGDYKRIAVQVNDAKEEVVYCKNQINQIDQIQNSVFYTYFENPAAGLKFWNKEFELLCDVVKVSSKSLSDNSYFHYGGCFVNLKEADEHGMGVFYPLHLDVCSLSIRLKAYRVREGT</sequence>